<evidence type="ECO:0000256" key="6">
    <source>
        <dbReference type="ARBA" id="ARBA00023180"/>
    </source>
</evidence>
<feature type="transmembrane region" description="Helical" evidence="7">
    <location>
        <begin position="175"/>
        <end position="195"/>
    </location>
</feature>
<evidence type="ECO:0000256" key="1">
    <source>
        <dbReference type="ARBA" id="ARBA00004141"/>
    </source>
</evidence>
<protein>
    <recommendedName>
        <fullName evidence="8">Major facilitator superfamily (MFS) profile domain-containing protein</fullName>
    </recommendedName>
</protein>
<dbReference type="PANTHER" id="PTHR23501:SF187">
    <property type="entry name" value="MAJOR FACILITATOR SUPERFAMILY (MFS) PROFILE DOMAIN-CONTAINING PROTEIN"/>
    <property type="match status" value="1"/>
</dbReference>
<dbReference type="OrthoDB" id="10021397at2759"/>
<keyword evidence="3 7" id="KW-0812">Transmembrane</keyword>
<dbReference type="PANTHER" id="PTHR23501">
    <property type="entry name" value="MAJOR FACILITATOR SUPERFAMILY"/>
    <property type="match status" value="1"/>
</dbReference>
<feature type="transmembrane region" description="Helical" evidence="7">
    <location>
        <begin position="144"/>
        <end position="163"/>
    </location>
</feature>
<dbReference type="Gene3D" id="1.20.1250.20">
    <property type="entry name" value="MFS general substrate transporter like domains"/>
    <property type="match status" value="1"/>
</dbReference>
<feature type="transmembrane region" description="Helical" evidence="7">
    <location>
        <begin position="216"/>
        <end position="240"/>
    </location>
</feature>
<dbReference type="GO" id="GO:0005886">
    <property type="term" value="C:plasma membrane"/>
    <property type="evidence" value="ECO:0007669"/>
    <property type="project" value="TreeGrafter"/>
</dbReference>
<dbReference type="InterPro" id="IPR011701">
    <property type="entry name" value="MFS"/>
</dbReference>
<organism evidence="9 10">
    <name type="scientific">Cudoniella acicularis</name>
    <dbReference type="NCBI Taxonomy" id="354080"/>
    <lineage>
        <taxon>Eukaryota</taxon>
        <taxon>Fungi</taxon>
        <taxon>Dikarya</taxon>
        <taxon>Ascomycota</taxon>
        <taxon>Pezizomycotina</taxon>
        <taxon>Leotiomycetes</taxon>
        <taxon>Helotiales</taxon>
        <taxon>Tricladiaceae</taxon>
        <taxon>Cudoniella</taxon>
    </lineage>
</organism>
<dbReference type="Pfam" id="PF07690">
    <property type="entry name" value="MFS_1"/>
    <property type="match status" value="1"/>
</dbReference>
<evidence type="ECO:0000256" key="2">
    <source>
        <dbReference type="ARBA" id="ARBA00022448"/>
    </source>
</evidence>
<feature type="transmembrane region" description="Helical" evidence="7">
    <location>
        <begin position="20"/>
        <end position="38"/>
    </location>
</feature>
<gene>
    <name evidence="9" type="ORF">G7Y89_g6624</name>
</gene>
<evidence type="ECO:0000256" key="3">
    <source>
        <dbReference type="ARBA" id="ARBA00022692"/>
    </source>
</evidence>
<keyword evidence="2" id="KW-0813">Transport</keyword>
<dbReference type="FunFam" id="1.20.1250.20:FF:000484">
    <property type="entry name" value="MFS general substrate transporter"/>
    <property type="match status" value="1"/>
</dbReference>
<dbReference type="PROSITE" id="PS50850">
    <property type="entry name" value="MFS"/>
    <property type="match status" value="1"/>
</dbReference>
<reference evidence="9 10" key="1">
    <citation type="submission" date="2020-03" db="EMBL/GenBank/DDBJ databases">
        <title>Draft Genome Sequence of Cudoniella acicularis.</title>
        <authorList>
            <person name="Buettner E."/>
            <person name="Kellner H."/>
        </authorList>
    </citation>
    <scope>NUCLEOTIDE SEQUENCE [LARGE SCALE GENOMIC DNA]</scope>
    <source>
        <strain evidence="9 10">DSM 108380</strain>
    </source>
</reference>
<feature type="transmembrane region" description="Helical" evidence="7">
    <location>
        <begin position="44"/>
        <end position="65"/>
    </location>
</feature>
<keyword evidence="10" id="KW-1185">Reference proteome</keyword>
<feature type="transmembrane region" description="Helical" evidence="7">
    <location>
        <begin position="252"/>
        <end position="273"/>
    </location>
</feature>
<feature type="domain" description="Major facilitator superfamily (MFS) profile" evidence="8">
    <location>
        <begin position="1"/>
        <end position="443"/>
    </location>
</feature>
<dbReference type="InterPro" id="IPR036259">
    <property type="entry name" value="MFS_trans_sf"/>
</dbReference>
<accession>A0A8H4RMM7</accession>
<feature type="transmembrane region" description="Helical" evidence="7">
    <location>
        <begin position="285"/>
        <end position="303"/>
    </location>
</feature>
<keyword evidence="5 7" id="KW-0472">Membrane</keyword>
<evidence type="ECO:0000256" key="7">
    <source>
        <dbReference type="SAM" id="Phobius"/>
    </source>
</evidence>
<dbReference type="Gene3D" id="1.20.1720.10">
    <property type="entry name" value="Multidrug resistance protein D"/>
    <property type="match status" value="1"/>
</dbReference>
<evidence type="ECO:0000313" key="10">
    <source>
        <dbReference type="Proteomes" id="UP000566819"/>
    </source>
</evidence>
<comment type="subcellular location">
    <subcellularLocation>
        <location evidence="1">Membrane</location>
        <topology evidence="1">Multi-pass membrane protein</topology>
    </subcellularLocation>
</comment>
<keyword evidence="6" id="KW-0325">Glycoprotein</keyword>
<evidence type="ECO:0000256" key="5">
    <source>
        <dbReference type="ARBA" id="ARBA00023136"/>
    </source>
</evidence>
<feature type="transmembrane region" description="Helical" evidence="7">
    <location>
        <begin position="309"/>
        <end position="331"/>
    </location>
</feature>
<dbReference type="EMBL" id="JAAMPI010000436">
    <property type="protein sequence ID" value="KAF4631509.1"/>
    <property type="molecule type" value="Genomic_DNA"/>
</dbReference>
<proteinExistence type="predicted"/>
<sequence>MVVQPLCGQIANIWGRRWPMILSVVIIIVGSAICGWATSGNMLIAGRVVQGIGGGGVNMLVELVICDVVPLRERSKFMAIILGTFTVGTAIGPFLGGLIVQSSNWRWVFWLNLPLGGLSLLFLVPFLQVHYIKETTFLEKMKHIDWIGNIILAPSLISILIALTDADTMAPWSSWRIILPLTLGFTGLILFQLYESSRFCVEPTVPARLFGNRTSLVGYILTLLHIISSVWVLYFFPLYFQSVLGSTPARSGVQILPTFMILLPFAMASGLVVTKFGRYRPMHHLGFAIMMIGFGLATLLTSTSSTAEWVIYQGIVAAGSGIIISSLLPAIQASLSDSDSAASTALFAFVRSFGAIWGVTIPVAVFNNQFNKLLYKITDPAARALLANGNAYEHASRAFIWSFAEGTRVEIIEVYTEALKVVWQVAIAMAGLGFVLVFVEKELKLRTELESEYGMKGKEKVSEPATGAAAAATV</sequence>
<dbReference type="Proteomes" id="UP000566819">
    <property type="component" value="Unassembled WGS sequence"/>
</dbReference>
<evidence type="ECO:0000259" key="8">
    <source>
        <dbReference type="PROSITE" id="PS50850"/>
    </source>
</evidence>
<feature type="transmembrane region" description="Helical" evidence="7">
    <location>
        <begin position="343"/>
        <end position="366"/>
    </location>
</feature>
<keyword evidence="4 7" id="KW-1133">Transmembrane helix</keyword>
<dbReference type="AlphaFoldDB" id="A0A8H4RMM7"/>
<dbReference type="PRINTS" id="PR01036">
    <property type="entry name" value="TCRTETB"/>
</dbReference>
<dbReference type="SUPFAM" id="SSF103473">
    <property type="entry name" value="MFS general substrate transporter"/>
    <property type="match status" value="1"/>
</dbReference>
<dbReference type="InterPro" id="IPR020846">
    <property type="entry name" value="MFS_dom"/>
</dbReference>
<feature type="transmembrane region" description="Helical" evidence="7">
    <location>
        <begin position="421"/>
        <end position="439"/>
    </location>
</feature>
<feature type="transmembrane region" description="Helical" evidence="7">
    <location>
        <begin position="107"/>
        <end position="132"/>
    </location>
</feature>
<name>A0A8H4RMM7_9HELO</name>
<dbReference type="GO" id="GO:0022857">
    <property type="term" value="F:transmembrane transporter activity"/>
    <property type="evidence" value="ECO:0007669"/>
    <property type="project" value="InterPro"/>
</dbReference>
<evidence type="ECO:0000256" key="4">
    <source>
        <dbReference type="ARBA" id="ARBA00022989"/>
    </source>
</evidence>
<feature type="transmembrane region" description="Helical" evidence="7">
    <location>
        <begin position="77"/>
        <end position="101"/>
    </location>
</feature>
<comment type="caution">
    <text evidence="9">The sequence shown here is derived from an EMBL/GenBank/DDBJ whole genome shotgun (WGS) entry which is preliminary data.</text>
</comment>
<evidence type="ECO:0000313" key="9">
    <source>
        <dbReference type="EMBL" id="KAF4631509.1"/>
    </source>
</evidence>